<dbReference type="GO" id="GO:0005886">
    <property type="term" value="C:plasma membrane"/>
    <property type="evidence" value="ECO:0007669"/>
    <property type="project" value="TreeGrafter"/>
</dbReference>
<dbReference type="InterPro" id="IPR009721">
    <property type="entry name" value="O-acyltransferase_WSD1_C"/>
</dbReference>
<evidence type="ECO:0000259" key="13">
    <source>
        <dbReference type="Pfam" id="PF06974"/>
    </source>
</evidence>
<dbReference type="EMBL" id="JADKPO010000005">
    <property type="protein sequence ID" value="MBF4767179.1"/>
    <property type="molecule type" value="Genomic_DNA"/>
</dbReference>
<dbReference type="SUPFAM" id="SSF52777">
    <property type="entry name" value="CoA-dependent acyltransferases"/>
    <property type="match status" value="2"/>
</dbReference>
<evidence type="ECO:0000256" key="5">
    <source>
        <dbReference type="ARBA" id="ARBA00022516"/>
    </source>
</evidence>
<dbReference type="Pfam" id="PF06974">
    <property type="entry name" value="WS_DGAT_C"/>
    <property type="match status" value="1"/>
</dbReference>
<evidence type="ECO:0000256" key="10">
    <source>
        <dbReference type="ARBA" id="ARBA00048109"/>
    </source>
</evidence>
<dbReference type="PANTHER" id="PTHR31650:SF1">
    <property type="entry name" value="WAX ESTER SYNTHASE_DIACYLGLYCEROL ACYLTRANSFERASE 4-RELATED"/>
    <property type="match status" value="1"/>
</dbReference>
<feature type="region of interest" description="Disordered" evidence="11">
    <location>
        <begin position="451"/>
        <end position="492"/>
    </location>
</feature>
<keyword evidence="7" id="KW-0319">Glycerol metabolism</keyword>
<dbReference type="GO" id="GO:0001666">
    <property type="term" value="P:response to hypoxia"/>
    <property type="evidence" value="ECO:0007669"/>
    <property type="project" value="TreeGrafter"/>
</dbReference>
<name>A0A930VGM8_9ACTN</name>
<reference evidence="14" key="1">
    <citation type="submission" date="2020-11" db="EMBL/GenBank/DDBJ databases">
        <title>Nocardioides cynanchi sp. nov., isolated from soil of rhizosphere of Cynanchum wilfordii.</title>
        <authorList>
            <person name="Lee J.-S."/>
            <person name="Suh M.K."/>
            <person name="Kim J.-S."/>
        </authorList>
    </citation>
    <scope>NUCLEOTIDE SEQUENCE</scope>
    <source>
        <strain evidence="14">KCTC 19276</strain>
    </source>
</reference>
<dbReference type="Gene3D" id="3.30.559.10">
    <property type="entry name" value="Chloramphenicol acetyltransferase-like domain"/>
    <property type="match status" value="1"/>
</dbReference>
<dbReference type="InterPro" id="IPR004255">
    <property type="entry name" value="O-acyltransferase_WSD1_N"/>
</dbReference>
<dbReference type="InterPro" id="IPR023213">
    <property type="entry name" value="CAT-like_dom_sf"/>
</dbReference>
<protein>
    <recommendedName>
        <fullName evidence="4">diacylglycerol O-acyltransferase</fullName>
        <ecNumber evidence="4">2.3.1.20</ecNumber>
    </recommendedName>
</protein>
<comment type="pathway">
    <text evidence="1">Glycerolipid metabolism; triacylglycerol biosynthesis.</text>
</comment>
<dbReference type="GO" id="GO:0006071">
    <property type="term" value="P:glycerol metabolic process"/>
    <property type="evidence" value="ECO:0007669"/>
    <property type="project" value="UniProtKB-KW"/>
</dbReference>
<evidence type="ECO:0000259" key="12">
    <source>
        <dbReference type="Pfam" id="PF03007"/>
    </source>
</evidence>
<evidence type="ECO:0000256" key="6">
    <source>
        <dbReference type="ARBA" id="ARBA00022679"/>
    </source>
</evidence>
<gene>
    <name evidence="14" type="ORF">ISU10_05305</name>
</gene>
<dbReference type="Proteomes" id="UP000660668">
    <property type="component" value="Unassembled WGS sequence"/>
</dbReference>
<dbReference type="PANTHER" id="PTHR31650">
    <property type="entry name" value="O-ACYLTRANSFERASE (WSD1-LIKE) FAMILY PROTEIN"/>
    <property type="match status" value="1"/>
</dbReference>
<evidence type="ECO:0000256" key="1">
    <source>
        <dbReference type="ARBA" id="ARBA00004771"/>
    </source>
</evidence>
<keyword evidence="8" id="KW-0443">Lipid metabolism</keyword>
<feature type="compositionally biased region" description="Basic and acidic residues" evidence="11">
    <location>
        <begin position="461"/>
        <end position="492"/>
    </location>
</feature>
<keyword evidence="6" id="KW-0808">Transferase</keyword>
<evidence type="ECO:0000313" key="14">
    <source>
        <dbReference type="EMBL" id="MBF4767179.1"/>
    </source>
</evidence>
<evidence type="ECO:0000256" key="7">
    <source>
        <dbReference type="ARBA" id="ARBA00022798"/>
    </source>
</evidence>
<dbReference type="GO" id="GO:0019432">
    <property type="term" value="P:triglyceride biosynthetic process"/>
    <property type="evidence" value="ECO:0007669"/>
    <property type="project" value="TreeGrafter"/>
</dbReference>
<dbReference type="InterPro" id="IPR045034">
    <property type="entry name" value="O-acyltransferase_WSD1-like"/>
</dbReference>
<evidence type="ECO:0000256" key="11">
    <source>
        <dbReference type="SAM" id="MobiDB-lite"/>
    </source>
</evidence>
<keyword evidence="15" id="KW-1185">Reference proteome</keyword>
<keyword evidence="5" id="KW-0444">Lipid biosynthesis</keyword>
<evidence type="ECO:0000256" key="3">
    <source>
        <dbReference type="ARBA" id="ARBA00009587"/>
    </source>
</evidence>
<dbReference type="AlphaFoldDB" id="A0A930VGM8"/>
<evidence type="ECO:0000256" key="4">
    <source>
        <dbReference type="ARBA" id="ARBA00013244"/>
    </source>
</evidence>
<dbReference type="Gene3D" id="3.30.559.30">
    <property type="entry name" value="Nonribosomal peptide synthetase, condensation domain"/>
    <property type="match status" value="1"/>
</dbReference>
<evidence type="ECO:0000256" key="9">
    <source>
        <dbReference type="ARBA" id="ARBA00023315"/>
    </source>
</evidence>
<dbReference type="GO" id="GO:0051701">
    <property type="term" value="P:biological process involved in interaction with host"/>
    <property type="evidence" value="ECO:0007669"/>
    <property type="project" value="TreeGrafter"/>
</dbReference>
<feature type="domain" description="O-acyltransferase WSD1 C-terminal" evidence="13">
    <location>
        <begin position="306"/>
        <end position="448"/>
    </location>
</feature>
<sequence length="492" mass="52088">MSTRRPASRALPPAMRPPVQRASAADRAFMAMDTGPVPAQFGVVLELDGHLSLARAREVIAGRVGSVPRLRQRLVSAPLGCGGPLWIDDAGFDIAHHVREVICPPPGDEQQLMDAALAEVMSPLGRAAPLWSVVLFTGLQDDRSALLVVVHHALADGVGGLSILASLADPGGRSEDRTFPQAAPGVRSLFADALARKCQAASGVATSWRLLRSAMSAGGGFRPVPITPCSLMHPTGPRRGVIVVRTRRDDVRAFAHQYGATTNDAVLVAVAAALRQLLEGRGERLDTVVITVPVSGRNAEQAPALGNMVSPLLVPVPTAGAISERLARVAETVRAGKASASGPPPIAVLGWLFRPLARLGGFRWYMSHQHRFHTLVSHLRGPDQPLGFGGLRIAAAVPLGVGEAGNSTLSFEVLTYNGTLSVSAILDPDHVPDGDELGTALDDQFRLMRQRHQSGGPDVAPGEHRCCDGHDDDRGEHHPRVPERQAAGDRPL</sequence>
<evidence type="ECO:0000313" key="15">
    <source>
        <dbReference type="Proteomes" id="UP000660668"/>
    </source>
</evidence>
<proteinExistence type="inferred from homology"/>
<keyword evidence="9" id="KW-0012">Acyltransferase</keyword>
<evidence type="ECO:0000256" key="8">
    <source>
        <dbReference type="ARBA" id="ARBA00023098"/>
    </source>
</evidence>
<comment type="catalytic activity">
    <reaction evidence="10">
        <text>an acyl-CoA + a 1,2-diacyl-sn-glycerol = a triacyl-sn-glycerol + CoA</text>
        <dbReference type="Rhea" id="RHEA:10868"/>
        <dbReference type="ChEBI" id="CHEBI:17815"/>
        <dbReference type="ChEBI" id="CHEBI:57287"/>
        <dbReference type="ChEBI" id="CHEBI:58342"/>
        <dbReference type="ChEBI" id="CHEBI:64615"/>
        <dbReference type="EC" id="2.3.1.20"/>
    </reaction>
</comment>
<accession>A0A930VGM8</accession>
<comment type="similarity">
    <text evidence="3">Belongs to the long-chain O-acyltransferase family.</text>
</comment>
<dbReference type="EC" id="2.3.1.20" evidence="4"/>
<organism evidence="14 15">
    <name type="scientific">Nocardioides agariphilus</name>
    <dbReference type="NCBI Taxonomy" id="433664"/>
    <lineage>
        <taxon>Bacteria</taxon>
        <taxon>Bacillati</taxon>
        <taxon>Actinomycetota</taxon>
        <taxon>Actinomycetes</taxon>
        <taxon>Propionibacteriales</taxon>
        <taxon>Nocardioidaceae</taxon>
        <taxon>Nocardioides</taxon>
    </lineage>
</organism>
<dbReference type="Pfam" id="PF03007">
    <property type="entry name" value="WS_DGAT_cat"/>
    <property type="match status" value="1"/>
</dbReference>
<comment type="caution">
    <text evidence="14">The sequence shown here is derived from an EMBL/GenBank/DDBJ whole genome shotgun (WGS) entry which is preliminary data.</text>
</comment>
<dbReference type="GO" id="GO:0071731">
    <property type="term" value="P:response to nitric oxide"/>
    <property type="evidence" value="ECO:0007669"/>
    <property type="project" value="TreeGrafter"/>
</dbReference>
<feature type="domain" description="O-acyltransferase WSD1-like N-terminal" evidence="12">
    <location>
        <begin position="24"/>
        <end position="266"/>
    </location>
</feature>
<dbReference type="RefSeq" id="WP_194695333.1">
    <property type="nucleotide sequence ID" value="NZ_JADKPO010000005.1"/>
</dbReference>
<comment type="pathway">
    <text evidence="2">Lipid metabolism.</text>
</comment>
<dbReference type="GO" id="GO:0004144">
    <property type="term" value="F:diacylglycerol O-acyltransferase activity"/>
    <property type="evidence" value="ECO:0007669"/>
    <property type="project" value="UniProtKB-EC"/>
</dbReference>
<evidence type="ECO:0000256" key="2">
    <source>
        <dbReference type="ARBA" id="ARBA00005189"/>
    </source>
</evidence>